<evidence type="ECO:0000313" key="2">
    <source>
        <dbReference type="Proteomes" id="UP001232750"/>
    </source>
</evidence>
<evidence type="ECO:0000313" key="1">
    <source>
        <dbReference type="EMBL" id="MDJ1649533.1"/>
    </source>
</evidence>
<keyword evidence="2" id="KW-1185">Reference proteome</keyword>
<organism evidence="1 2">
    <name type="scientific">Gordonibacter faecis</name>
    <dbReference type="NCBI Taxonomy" id="3047475"/>
    <lineage>
        <taxon>Bacteria</taxon>
        <taxon>Bacillati</taxon>
        <taxon>Actinomycetota</taxon>
        <taxon>Coriobacteriia</taxon>
        <taxon>Eggerthellales</taxon>
        <taxon>Eggerthellaceae</taxon>
        <taxon>Gordonibacter</taxon>
    </lineage>
</organism>
<dbReference type="SUPFAM" id="SSF160904">
    <property type="entry name" value="Jann2411-like"/>
    <property type="match status" value="1"/>
</dbReference>
<sequence>MDWNLLAGDIVMVSGKEQWDKLLPPEFLYPSPFAIGKREEIIGLAEKIGPLLPAKMGEPIEEIIKEDALLWQQAASDLAFAIKCIGVVDGRAKVNVLDSDIFISVALREKKDQLFRVTRPWLGGMHKGYSEHLGSSAHTFSPEAMYEETPDEYWNSFWLKKSYGKSEVQCLVVDLRIEDIKPTHSEYYHLRPSLFWKFSKEDCLKMISETFRAMTSWYTRGIRFDWSTPSYRSKEAMDELHTKIFAPVFRNPLERFWFDLSQDASRGKLGVCARCGRYFSAENERKDKKKYCSKDCQERAKSARQYRRKKALK</sequence>
<protein>
    <submittedName>
        <fullName evidence="1">Uncharacterized protein</fullName>
    </submittedName>
</protein>
<dbReference type="InterPro" id="IPR023286">
    <property type="entry name" value="ABATE_dom_sf"/>
</dbReference>
<dbReference type="Gene3D" id="1.10.3300.10">
    <property type="entry name" value="Jann2411-like domain"/>
    <property type="match status" value="1"/>
</dbReference>
<reference evidence="1 2" key="1">
    <citation type="submission" date="2023-05" db="EMBL/GenBank/DDBJ databases">
        <title>Gordonibacter KGMB12511T sp. nov., isolated from faeces of healthy Korean.</title>
        <authorList>
            <person name="Kim H.S."/>
            <person name="Kim J.-S."/>
            <person name="Suh M.K."/>
            <person name="Eom M.K."/>
            <person name="Do H.E."/>
            <person name="Lee J.-S."/>
        </authorList>
    </citation>
    <scope>NUCLEOTIDE SEQUENCE [LARGE SCALE GENOMIC DNA]</scope>
    <source>
        <strain evidence="1 2">KGMB12511</strain>
    </source>
</reference>
<dbReference type="EMBL" id="JASJEU010000003">
    <property type="protein sequence ID" value="MDJ1649533.1"/>
    <property type="molecule type" value="Genomic_DNA"/>
</dbReference>
<dbReference type="Proteomes" id="UP001232750">
    <property type="component" value="Unassembled WGS sequence"/>
</dbReference>
<comment type="caution">
    <text evidence="1">The sequence shown here is derived from an EMBL/GenBank/DDBJ whole genome shotgun (WGS) entry which is preliminary data.</text>
</comment>
<gene>
    <name evidence="1" type="ORF">QNJ86_01840</name>
</gene>
<name>A0ABT7DLU1_9ACTN</name>
<accession>A0ABT7DLU1</accession>
<proteinExistence type="predicted"/>
<dbReference type="RefSeq" id="WP_283830865.1">
    <property type="nucleotide sequence ID" value="NZ_JASJEU010000003.1"/>
</dbReference>